<dbReference type="InterPro" id="IPR006664">
    <property type="entry name" value="OMP_bac"/>
</dbReference>
<dbReference type="GO" id="GO:0051301">
    <property type="term" value="P:cell division"/>
    <property type="evidence" value="ECO:0007669"/>
    <property type="project" value="UniProtKB-KW"/>
</dbReference>
<feature type="compositionally biased region" description="Gly residues" evidence="7">
    <location>
        <begin position="15"/>
        <end position="31"/>
    </location>
</feature>
<evidence type="ECO:0000313" key="9">
    <source>
        <dbReference type="EMBL" id="QDH14426.1"/>
    </source>
</evidence>
<reference evidence="9 10" key="1">
    <citation type="submission" date="2019-03" db="EMBL/GenBank/DDBJ databases">
        <title>The complete genome sequence of Swingsia_sp. F3b2 LMG30590(T).</title>
        <authorList>
            <person name="Chua K.-O."/>
            <person name="Chan K.-G."/>
            <person name="See-Too W.-S."/>
        </authorList>
    </citation>
    <scope>NUCLEOTIDE SEQUENCE [LARGE SCALE GENOMIC DNA]</scope>
    <source>
        <strain evidence="9 10">F3b2</strain>
    </source>
</reference>
<keyword evidence="2" id="KW-0132">Cell division</keyword>
<dbReference type="KEGG" id="swf:E3E12_05805"/>
<evidence type="ECO:0000259" key="8">
    <source>
        <dbReference type="PROSITE" id="PS51123"/>
    </source>
</evidence>
<keyword evidence="9" id="KW-0449">Lipoprotein</keyword>
<keyword evidence="10" id="KW-1185">Reference proteome</keyword>
<evidence type="ECO:0000256" key="3">
    <source>
        <dbReference type="ARBA" id="ARBA00023136"/>
    </source>
</evidence>
<dbReference type="NCBIfam" id="TIGR02802">
    <property type="entry name" value="Pal_lipo"/>
    <property type="match status" value="1"/>
</dbReference>
<dbReference type="GO" id="GO:0009279">
    <property type="term" value="C:cell outer membrane"/>
    <property type="evidence" value="ECO:0007669"/>
    <property type="project" value="UniProtKB-SubCell"/>
</dbReference>
<keyword evidence="5" id="KW-0131">Cell cycle</keyword>
<proteinExistence type="predicted"/>
<dbReference type="PANTHER" id="PTHR30329:SF21">
    <property type="entry name" value="LIPOPROTEIN YIAD-RELATED"/>
    <property type="match status" value="1"/>
</dbReference>
<accession>A0A4Y6UD61</accession>
<dbReference type="InterPro" id="IPR050330">
    <property type="entry name" value="Bact_OuterMem_StrucFunc"/>
</dbReference>
<evidence type="ECO:0000256" key="4">
    <source>
        <dbReference type="ARBA" id="ARBA00023237"/>
    </source>
</evidence>
<dbReference type="OrthoDB" id="9809164at2"/>
<evidence type="ECO:0000256" key="5">
    <source>
        <dbReference type="ARBA" id="ARBA00023306"/>
    </source>
</evidence>
<dbReference type="InterPro" id="IPR014169">
    <property type="entry name" value="Pal_lipo_C"/>
</dbReference>
<evidence type="ECO:0000256" key="1">
    <source>
        <dbReference type="ARBA" id="ARBA00004442"/>
    </source>
</evidence>
<keyword evidence="4" id="KW-0998">Cell outer membrane</keyword>
<evidence type="ECO:0000256" key="7">
    <source>
        <dbReference type="SAM" id="MobiDB-lite"/>
    </source>
</evidence>
<dbReference type="PROSITE" id="PS51123">
    <property type="entry name" value="OMPA_2"/>
    <property type="match status" value="1"/>
</dbReference>
<feature type="region of interest" description="Disordered" evidence="7">
    <location>
        <begin position="127"/>
        <end position="157"/>
    </location>
</feature>
<dbReference type="Pfam" id="PF00691">
    <property type="entry name" value="OmpA"/>
    <property type="match status" value="1"/>
</dbReference>
<dbReference type="Gene3D" id="3.30.1330.60">
    <property type="entry name" value="OmpA-like domain"/>
    <property type="match status" value="1"/>
</dbReference>
<dbReference type="InterPro" id="IPR036737">
    <property type="entry name" value="OmpA-like_sf"/>
</dbReference>
<dbReference type="EMBL" id="CP038231">
    <property type="protein sequence ID" value="QDH14426.1"/>
    <property type="molecule type" value="Genomic_DNA"/>
</dbReference>
<dbReference type="SUPFAM" id="SSF103088">
    <property type="entry name" value="OmpA-like"/>
    <property type="match status" value="1"/>
</dbReference>
<name>A0A4Y6UD61_9PROT</name>
<comment type="subcellular location">
    <subcellularLocation>
        <location evidence="1">Cell outer membrane</location>
    </subcellularLocation>
</comment>
<feature type="domain" description="OmpA-like" evidence="8">
    <location>
        <begin position="43"/>
        <end position="157"/>
    </location>
</feature>
<dbReference type="PRINTS" id="PR01023">
    <property type="entry name" value="NAFLGMOTY"/>
</dbReference>
<dbReference type="InterPro" id="IPR006665">
    <property type="entry name" value="OmpA-like"/>
</dbReference>
<feature type="region of interest" description="Disordered" evidence="7">
    <location>
        <begin position="1"/>
        <end position="46"/>
    </location>
</feature>
<gene>
    <name evidence="9" type="primary">pal</name>
    <name evidence="9" type="ORF">E3E12_05805</name>
</gene>
<dbReference type="PRINTS" id="PR01021">
    <property type="entry name" value="OMPADOMAIN"/>
</dbReference>
<protein>
    <submittedName>
        <fullName evidence="9">Peptidoglycan-associated lipoprotein Pal</fullName>
    </submittedName>
</protein>
<sequence>MGLLAACGGPDNNGAGTGASNGAGNGMGNGGISASSMGGPGSQSDLAATAGDRVYFPLNQNDLTADARATLNKQAAWLAKYPQVNVQIAGNCDDRGTEEYNIALGQRRANAVRDYLEAQGVPENRMSTISYGKDRPAVDGDTESAWAQDRNAITNVE</sequence>
<evidence type="ECO:0000256" key="6">
    <source>
        <dbReference type="PROSITE-ProRule" id="PRU00473"/>
    </source>
</evidence>
<dbReference type="Proteomes" id="UP000318709">
    <property type="component" value="Chromosome"/>
</dbReference>
<evidence type="ECO:0000313" key="10">
    <source>
        <dbReference type="Proteomes" id="UP000318709"/>
    </source>
</evidence>
<organism evidence="9 10">
    <name type="scientific">Formicincola oecophyllae</name>
    <dbReference type="NCBI Taxonomy" id="2558361"/>
    <lineage>
        <taxon>Bacteria</taxon>
        <taxon>Pseudomonadati</taxon>
        <taxon>Pseudomonadota</taxon>
        <taxon>Alphaproteobacteria</taxon>
        <taxon>Acetobacterales</taxon>
        <taxon>Acetobacteraceae</taxon>
        <taxon>Formicincola</taxon>
    </lineage>
</organism>
<dbReference type="PANTHER" id="PTHR30329">
    <property type="entry name" value="STATOR ELEMENT OF FLAGELLAR MOTOR COMPLEX"/>
    <property type="match status" value="1"/>
</dbReference>
<dbReference type="AlphaFoldDB" id="A0A4Y6UD61"/>
<keyword evidence="3 6" id="KW-0472">Membrane</keyword>
<evidence type="ECO:0000256" key="2">
    <source>
        <dbReference type="ARBA" id="ARBA00022618"/>
    </source>
</evidence>
<dbReference type="CDD" id="cd07185">
    <property type="entry name" value="OmpA_C-like"/>
    <property type="match status" value="1"/>
</dbReference>